<dbReference type="EMBL" id="JAFDVD010000007">
    <property type="protein sequence ID" value="MBM6399924.1"/>
    <property type="molecule type" value="Genomic_DNA"/>
</dbReference>
<dbReference type="Gene3D" id="2.130.10.10">
    <property type="entry name" value="YVTN repeat-like/Quinoprotein amine dehydrogenase"/>
    <property type="match status" value="1"/>
</dbReference>
<protein>
    <recommendedName>
        <fullName evidence="3">PQQ-binding-like beta-propeller repeat protein</fullName>
    </recommendedName>
</protein>
<keyword evidence="2" id="KW-1185">Reference proteome</keyword>
<sequence length="377" mass="40016">MRGVEPRVLLAHEGGLTLLDASTGRTVHEERRAGFLRLSDAGDGRHVVVADGDVFRVYDTGIERQPHGDHDHAFEYTPGLTDVEYPAAHAGHVVPHEGTTALFGDGDGSIQLVPTEQIGSDVAPVRRMTTPAPHHGVAVPVGGGVLTTHGTEEARSSVRLVRDGKVLASTDDCTGVHGEAAAAPDADGDVVLFGCEDGPIVFRDGGFHKVPVKDAYARTGNAAGSPASPVVLTDYKVDPDADPVERTTRVALVDTRTDRLRLVDLGSSYWFRSLGRSADGDGVVLTDDGSLAVVDVDAATVTRRIPVIAPWREKDDWQQPGPVLRVVGDTAFVTDAEKRELVVTDLGTGKVTARHALEHTPVEMVAVSGEAPHDHDH</sequence>
<dbReference type="SUPFAM" id="SSF50969">
    <property type="entry name" value="YVTN repeat-like/Quinoprotein amine dehydrogenase"/>
    <property type="match status" value="1"/>
</dbReference>
<dbReference type="Proteomes" id="UP001430172">
    <property type="component" value="Unassembled WGS sequence"/>
</dbReference>
<gene>
    <name evidence="1" type="ORF">JQN70_05975</name>
</gene>
<name>A0ABS2CLI0_9MICO</name>
<accession>A0ABS2CLI0</accession>
<dbReference type="InterPro" id="IPR015943">
    <property type="entry name" value="WD40/YVTN_repeat-like_dom_sf"/>
</dbReference>
<evidence type="ECO:0000313" key="2">
    <source>
        <dbReference type="Proteomes" id="UP001430172"/>
    </source>
</evidence>
<evidence type="ECO:0008006" key="3">
    <source>
        <dbReference type="Google" id="ProtNLM"/>
    </source>
</evidence>
<organism evidence="1 2">
    <name type="scientific">Phycicoccus sonneratiae</name>
    <dbReference type="NCBI Taxonomy" id="2807628"/>
    <lineage>
        <taxon>Bacteria</taxon>
        <taxon>Bacillati</taxon>
        <taxon>Actinomycetota</taxon>
        <taxon>Actinomycetes</taxon>
        <taxon>Micrococcales</taxon>
        <taxon>Intrasporangiaceae</taxon>
        <taxon>Phycicoccus</taxon>
    </lineage>
</organism>
<proteinExistence type="predicted"/>
<evidence type="ECO:0000313" key="1">
    <source>
        <dbReference type="EMBL" id="MBM6399924.1"/>
    </source>
</evidence>
<dbReference type="InterPro" id="IPR011044">
    <property type="entry name" value="Quino_amine_DH_bsu"/>
</dbReference>
<reference evidence="1" key="1">
    <citation type="submission" date="2021-02" db="EMBL/GenBank/DDBJ databases">
        <title>Phycicoccus sp. MQZ13P-5T, whole genome shotgun sequence.</title>
        <authorList>
            <person name="Tuo L."/>
        </authorList>
    </citation>
    <scope>NUCLEOTIDE SEQUENCE</scope>
    <source>
        <strain evidence="1">MQZ13P-5</strain>
    </source>
</reference>
<comment type="caution">
    <text evidence="1">The sequence shown here is derived from an EMBL/GenBank/DDBJ whole genome shotgun (WGS) entry which is preliminary data.</text>
</comment>